<dbReference type="EMBL" id="LHXK01000008">
    <property type="protein sequence ID" value="KXA90283.1"/>
    <property type="molecule type" value="Genomic_DNA"/>
</dbReference>
<proteinExistence type="predicted"/>
<dbReference type="SUPFAM" id="SSF54665">
    <property type="entry name" value="CO dehydrogenase molybdoprotein N-domain-like"/>
    <property type="match status" value="1"/>
</dbReference>
<dbReference type="InterPro" id="IPR036856">
    <property type="entry name" value="Ald_Oxase/Xan_DH_a/b_sf"/>
</dbReference>
<dbReference type="PATRIC" id="fig|1698260.3.peg.986"/>
<dbReference type="InterPro" id="IPR037165">
    <property type="entry name" value="AldOxase/xan_DH_Mopterin-bd_sf"/>
</dbReference>
<keyword evidence="1" id="KW-0500">Molybdenum</keyword>
<dbReference type="SUPFAM" id="SSF56003">
    <property type="entry name" value="Molybdenum cofactor-binding domain"/>
    <property type="match status" value="1"/>
</dbReference>
<evidence type="ECO:0000313" key="5">
    <source>
        <dbReference type="Proteomes" id="UP000070184"/>
    </source>
</evidence>
<sequence>MRSMTEEYSYVGKNADRLDAVEKVTGEATYTKDIELPGMLYAKFKKSTRPHAKIIEIDTEKAEELPGVRTVITGKDVPFKFGKYIEDRDILARKKVRYVGEPVAAVAADTEEIAEEAVELIEVEYEDLEPVFDPLESVKEDAPLIHEDIGDYDHAPFIFPKEDSNIANHFKLRKGDVEKGFEEADEIVENSFYQPQTQHVEMETHTSVIHWTSEDSLRVWTSAQAPFVVRENLSHMFDIPIKDVDVQTPYLGGGFGGKAGINWEPLAAILSRESGRRPVKLSLTREEQFSSSSIRQGLLARIKTGVKENGEITAMEIEFIWDSGSYADYAVNVGRASGYASTGPYEIENVKTDSYTVYTNYPYGTAFRGFGHVPFHWATERQMDLVAQEIDMDPTELRLKNALLPGGVSATGVKMEDKIGRLDECLESVREELDETSDEAPEGYSRGKGIAAFWKAPAMPANTSSTAIVKINQDGTVTLSTANSQMGQGTVTSLAQMVAESLDIPFEKVEVPNHSDTDLSPYTWQTVGSRGTFMDGNAVLNACEDAKRQLKEIASELLDVHTDELVVANEKVSEKDGDREISISEIALGGTYPDGGGFAGPVAGYGKYTAEGLSNLDPETGQGEPGLFWTVGARGAVIDVNPETADIRVAKMISCFNLGKTINPRLVEGQIYGGTVQHMGSTFSEEYIYDDDGRMLNDNLTDYKIPRASDIPEEFVNIFNENDPQSNGPFGARGIGELGMLSVGPAIGNAVYDATGENVYDLPISRDNLSAKVCEIEEEE</sequence>
<dbReference type="AlphaFoldDB" id="A0A133U7W4"/>
<dbReference type="Gene3D" id="3.90.1170.50">
    <property type="entry name" value="Aldehyde oxidase/xanthine dehydrogenase, a/b hammerhead"/>
    <property type="match status" value="1"/>
</dbReference>
<feature type="domain" description="Aldehyde oxidase/xanthine dehydrogenase a/b hammerhead" evidence="3">
    <location>
        <begin position="25"/>
        <end position="129"/>
    </location>
</feature>
<dbReference type="Pfam" id="PF02738">
    <property type="entry name" value="MoCoBD_1"/>
    <property type="match status" value="1"/>
</dbReference>
<dbReference type="PANTHER" id="PTHR11908:SF132">
    <property type="entry name" value="ALDEHYDE OXIDASE 1-RELATED"/>
    <property type="match status" value="1"/>
</dbReference>
<dbReference type="InterPro" id="IPR016208">
    <property type="entry name" value="Ald_Oxase/xanthine_DH-like"/>
</dbReference>
<dbReference type="SMART" id="SM01008">
    <property type="entry name" value="Ald_Xan_dh_C"/>
    <property type="match status" value="1"/>
</dbReference>
<accession>A0A133U7W4</accession>
<dbReference type="InterPro" id="IPR046867">
    <property type="entry name" value="AldOxase/xan_DH_MoCoBD2"/>
</dbReference>
<keyword evidence="2" id="KW-0560">Oxidoreductase</keyword>
<dbReference type="InterPro" id="IPR000674">
    <property type="entry name" value="Ald_Oxase/Xan_DH_a/b"/>
</dbReference>
<dbReference type="GO" id="GO:0016491">
    <property type="term" value="F:oxidoreductase activity"/>
    <property type="evidence" value="ECO:0007669"/>
    <property type="project" value="UniProtKB-KW"/>
</dbReference>
<dbReference type="InterPro" id="IPR008274">
    <property type="entry name" value="AldOxase/xan_DH_MoCoBD1"/>
</dbReference>
<organism evidence="4 5">
    <name type="scientific">candidate division MSBL1 archaeon SCGC-AAA259B11</name>
    <dbReference type="NCBI Taxonomy" id="1698260"/>
    <lineage>
        <taxon>Archaea</taxon>
        <taxon>Methanobacteriati</taxon>
        <taxon>Methanobacteriota</taxon>
        <taxon>candidate division MSBL1</taxon>
    </lineage>
</organism>
<evidence type="ECO:0000256" key="2">
    <source>
        <dbReference type="ARBA" id="ARBA00023002"/>
    </source>
</evidence>
<keyword evidence="5" id="KW-1185">Reference proteome</keyword>
<reference evidence="4 5" key="1">
    <citation type="journal article" date="2016" name="Sci. Rep.">
        <title>Metabolic traits of an uncultured archaeal lineage -MSBL1- from brine pools of the Red Sea.</title>
        <authorList>
            <person name="Mwirichia R."/>
            <person name="Alam I."/>
            <person name="Rashid M."/>
            <person name="Vinu M."/>
            <person name="Ba-Alawi W."/>
            <person name="Anthony Kamau A."/>
            <person name="Kamanda Ngugi D."/>
            <person name="Goker M."/>
            <person name="Klenk H.P."/>
            <person name="Bajic V."/>
            <person name="Stingl U."/>
        </authorList>
    </citation>
    <scope>NUCLEOTIDE SEQUENCE [LARGE SCALE GENOMIC DNA]</scope>
    <source>
        <strain evidence="4">SCGC-AAA259B11</strain>
    </source>
</reference>
<dbReference type="GO" id="GO:0005506">
    <property type="term" value="F:iron ion binding"/>
    <property type="evidence" value="ECO:0007669"/>
    <property type="project" value="InterPro"/>
</dbReference>
<evidence type="ECO:0000313" key="4">
    <source>
        <dbReference type="EMBL" id="KXA90283.1"/>
    </source>
</evidence>
<comment type="caution">
    <text evidence="4">The sequence shown here is derived from an EMBL/GenBank/DDBJ whole genome shotgun (WGS) entry which is preliminary data.</text>
</comment>
<gene>
    <name evidence="4" type="ORF">AKJ61_01050</name>
</gene>
<dbReference type="Pfam" id="PF01315">
    <property type="entry name" value="Ald_Xan_dh_C"/>
    <property type="match status" value="1"/>
</dbReference>
<dbReference type="Gene3D" id="3.30.365.10">
    <property type="entry name" value="Aldehyde oxidase/xanthine dehydrogenase, molybdopterin binding domain"/>
    <property type="match status" value="4"/>
</dbReference>
<evidence type="ECO:0000259" key="3">
    <source>
        <dbReference type="SMART" id="SM01008"/>
    </source>
</evidence>
<dbReference type="PANTHER" id="PTHR11908">
    <property type="entry name" value="XANTHINE DEHYDROGENASE"/>
    <property type="match status" value="1"/>
</dbReference>
<dbReference type="Pfam" id="PF20256">
    <property type="entry name" value="MoCoBD_2"/>
    <property type="match status" value="1"/>
</dbReference>
<dbReference type="Proteomes" id="UP000070184">
    <property type="component" value="Unassembled WGS sequence"/>
</dbReference>
<name>A0A133U7W4_9EURY</name>
<protein>
    <recommendedName>
        <fullName evidence="3">Aldehyde oxidase/xanthine dehydrogenase a/b hammerhead domain-containing protein</fullName>
    </recommendedName>
</protein>
<evidence type="ECO:0000256" key="1">
    <source>
        <dbReference type="ARBA" id="ARBA00022505"/>
    </source>
</evidence>